<name>A0ABU0FU70_9BACI</name>
<comment type="caution">
    <text evidence="3">The sequence shown here is derived from an EMBL/GenBank/DDBJ whole genome shotgun (WGS) entry which is preliminary data.</text>
</comment>
<dbReference type="SUPFAM" id="SSF53756">
    <property type="entry name" value="UDP-Glycosyltransferase/glycogen phosphorylase"/>
    <property type="match status" value="1"/>
</dbReference>
<reference evidence="3 4" key="1">
    <citation type="submission" date="2023-07" db="EMBL/GenBank/DDBJ databases">
        <title>Genomic Encyclopedia of Type Strains, Phase IV (KMG-IV): sequencing the most valuable type-strain genomes for metagenomic binning, comparative biology and taxonomic classification.</title>
        <authorList>
            <person name="Goeker M."/>
        </authorList>
    </citation>
    <scope>NUCLEOTIDE SEQUENCE [LARGE SCALE GENOMIC DNA]</scope>
    <source>
        <strain evidence="3 4">DSM 19598</strain>
    </source>
</reference>
<sequence length="462" mass="52167">MEVLIVSTEKLPVPPVKGGAIQTYIHGTLPVLRKNHSITIIGRDDETLPDKEIKDGIKYIRVPGGLLETYQEGVVNFLKNNKFDLIHIFNRPRLVLPIREVAPRSRIVLSMHNDMFKREKIDPEEAQKAIDQLDKIITISNYIGKEITDLYPDAKPKIKTIYSGVDLDRFVPVYSDKGKKIRASMRREHKLESKKVILFAGRLSANKGADILLRAMELLVKRHPNVALVLMGGKGFSDNGMSDYIAYIKAIADRLTIPVITTGFVPPDQIQNWFIASDIFVCPSQWEEPLARVHYEAMAAGLPIVTTNRGGNSEVIEVGKNGLIVQNPEDPQEFANHLSKLLSNPALCKEMGQYGRRIAEKNHHWDRVINDISQVWSEIEHKIKNHLEIGNQSIVKAEDDYSSLSELVRYLLGEESTENEPSIPRIADKVSQVKKKSGRKKLPSKPWYSSEKTAIKANKISF</sequence>
<dbReference type="CDD" id="cd03801">
    <property type="entry name" value="GT4_PimA-like"/>
    <property type="match status" value="1"/>
</dbReference>
<dbReference type="Proteomes" id="UP001242313">
    <property type="component" value="Unassembled WGS sequence"/>
</dbReference>
<feature type="domain" description="Glycosyltransferase subfamily 4-like N-terminal" evidence="2">
    <location>
        <begin position="23"/>
        <end position="169"/>
    </location>
</feature>
<dbReference type="RefSeq" id="WP_307191412.1">
    <property type="nucleotide sequence ID" value="NZ_JAUSUN010000004.1"/>
</dbReference>
<keyword evidence="4" id="KW-1185">Reference proteome</keyword>
<gene>
    <name evidence="3" type="ORF">J2S25_001052</name>
</gene>
<keyword evidence="3" id="KW-0946">Virion</keyword>
<evidence type="ECO:0000259" key="2">
    <source>
        <dbReference type="Pfam" id="PF13439"/>
    </source>
</evidence>
<evidence type="ECO:0000259" key="1">
    <source>
        <dbReference type="Pfam" id="PF00534"/>
    </source>
</evidence>
<dbReference type="InterPro" id="IPR028098">
    <property type="entry name" value="Glyco_trans_4-like_N"/>
</dbReference>
<dbReference type="Pfam" id="PF13439">
    <property type="entry name" value="Glyco_transf_4"/>
    <property type="match status" value="1"/>
</dbReference>
<organism evidence="3 4">
    <name type="scientific">Mesobacillus stamsii</name>
    <dbReference type="NCBI Taxonomy" id="225347"/>
    <lineage>
        <taxon>Bacteria</taxon>
        <taxon>Bacillati</taxon>
        <taxon>Bacillota</taxon>
        <taxon>Bacilli</taxon>
        <taxon>Bacillales</taxon>
        <taxon>Bacillaceae</taxon>
        <taxon>Mesobacillus</taxon>
    </lineage>
</organism>
<dbReference type="PANTHER" id="PTHR12526">
    <property type="entry name" value="GLYCOSYLTRANSFERASE"/>
    <property type="match status" value="1"/>
</dbReference>
<evidence type="ECO:0000313" key="3">
    <source>
        <dbReference type="EMBL" id="MDQ0412872.1"/>
    </source>
</evidence>
<dbReference type="InterPro" id="IPR001296">
    <property type="entry name" value="Glyco_trans_1"/>
</dbReference>
<dbReference type="PANTHER" id="PTHR12526:SF638">
    <property type="entry name" value="SPORE COAT PROTEIN SA"/>
    <property type="match status" value="1"/>
</dbReference>
<dbReference type="Gene3D" id="3.40.50.2000">
    <property type="entry name" value="Glycogen Phosphorylase B"/>
    <property type="match status" value="2"/>
</dbReference>
<proteinExistence type="predicted"/>
<protein>
    <submittedName>
        <fullName evidence="3">Spore coat protein SA</fullName>
    </submittedName>
</protein>
<keyword evidence="3" id="KW-0167">Capsid protein</keyword>
<evidence type="ECO:0000313" key="4">
    <source>
        <dbReference type="Proteomes" id="UP001242313"/>
    </source>
</evidence>
<accession>A0ABU0FU70</accession>
<dbReference type="EMBL" id="JAUSUN010000004">
    <property type="protein sequence ID" value="MDQ0412872.1"/>
    <property type="molecule type" value="Genomic_DNA"/>
</dbReference>
<feature type="domain" description="Glycosyl transferase family 1" evidence="1">
    <location>
        <begin position="185"/>
        <end position="357"/>
    </location>
</feature>
<dbReference type="Pfam" id="PF00534">
    <property type="entry name" value="Glycos_transf_1"/>
    <property type="match status" value="1"/>
</dbReference>